<proteinExistence type="predicted"/>
<gene>
    <name evidence="2" type="ORF">BELL_0310g00070</name>
</gene>
<reference evidence="2 3" key="1">
    <citation type="submission" date="2017-12" db="EMBL/GenBank/DDBJ databases">
        <title>Comparative genomics of Botrytis spp.</title>
        <authorList>
            <person name="Valero-Jimenez C.A."/>
            <person name="Tapia P."/>
            <person name="Veloso J."/>
            <person name="Silva-Moreno E."/>
            <person name="Staats M."/>
            <person name="Valdes J.H."/>
            <person name="Van Kan J.A.L."/>
        </authorList>
    </citation>
    <scope>NUCLEOTIDE SEQUENCE [LARGE SCALE GENOMIC DNA]</scope>
    <source>
        <strain evidence="2 3">Be9601</strain>
    </source>
</reference>
<dbReference type="EMBL" id="PQXM01000308">
    <property type="protein sequence ID" value="TGO74077.1"/>
    <property type="molecule type" value="Genomic_DNA"/>
</dbReference>
<name>A0A4Z1JYQ8_9HELO</name>
<keyword evidence="3" id="KW-1185">Reference proteome</keyword>
<organism evidence="2 3">
    <name type="scientific">Botrytis elliptica</name>
    <dbReference type="NCBI Taxonomy" id="278938"/>
    <lineage>
        <taxon>Eukaryota</taxon>
        <taxon>Fungi</taxon>
        <taxon>Dikarya</taxon>
        <taxon>Ascomycota</taxon>
        <taxon>Pezizomycotina</taxon>
        <taxon>Leotiomycetes</taxon>
        <taxon>Helotiales</taxon>
        <taxon>Sclerotiniaceae</taxon>
        <taxon>Botrytis</taxon>
    </lineage>
</organism>
<dbReference type="AlphaFoldDB" id="A0A4Z1JYQ8"/>
<comment type="caution">
    <text evidence="2">The sequence shown here is derived from an EMBL/GenBank/DDBJ whole genome shotgun (WGS) entry which is preliminary data.</text>
</comment>
<evidence type="ECO:0000256" key="1">
    <source>
        <dbReference type="SAM" id="MobiDB-lite"/>
    </source>
</evidence>
<evidence type="ECO:0000313" key="2">
    <source>
        <dbReference type="EMBL" id="TGO74077.1"/>
    </source>
</evidence>
<feature type="compositionally biased region" description="Basic and acidic residues" evidence="1">
    <location>
        <begin position="81"/>
        <end position="99"/>
    </location>
</feature>
<accession>A0A4Z1JYQ8</accession>
<evidence type="ECO:0000313" key="3">
    <source>
        <dbReference type="Proteomes" id="UP000297229"/>
    </source>
</evidence>
<sequence length="99" mass="11376">MQVKVCEMEEVALEVVLVVDVRLSFVCRQCWIEFWAPGKKKKRSKQKRERRERDFSRMVDDDDDDVVVVPGCAIATAGRAGLHDGKAPEREKGSRKNQE</sequence>
<feature type="region of interest" description="Disordered" evidence="1">
    <location>
        <begin position="79"/>
        <end position="99"/>
    </location>
</feature>
<dbReference type="Proteomes" id="UP000297229">
    <property type="component" value="Unassembled WGS sequence"/>
</dbReference>
<protein>
    <submittedName>
        <fullName evidence="2">Uncharacterized protein</fullName>
    </submittedName>
</protein>